<reference evidence="1 3" key="1">
    <citation type="submission" date="2018-06" db="EMBL/GenBank/DDBJ databases">
        <authorList>
            <consortium name="Pathogen Informatics"/>
            <person name="Doyle S."/>
        </authorList>
    </citation>
    <scope>NUCLEOTIDE SEQUENCE [LARGE SCALE GENOMIC DNA]</scope>
    <source>
        <strain evidence="1 3">NCTC11661</strain>
    </source>
</reference>
<evidence type="ECO:0000313" key="1">
    <source>
        <dbReference type="EMBL" id="SSZ55647.1"/>
    </source>
</evidence>
<evidence type="ECO:0000313" key="3">
    <source>
        <dbReference type="Proteomes" id="UP000255515"/>
    </source>
</evidence>
<evidence type="ECO:0000313" key="4">
    <source>
        <dbReference type="Proteomes" id="UP000270205"/>
    </source>
</evidence>
<name>A0A376C0F5_9FLAO</name>
<dbReference type="EMBL" id="UFTJ01000002">
    <property type="protein sequence ID" value="SSZ55647.1"/>
    <property type="molecule type" value="Genomic_DNA"/>
</dbReference>
<dbReference type="Proteomes" id="UP000255515">
    <property type="component" value="Unassembled WGS sequence"/>
</dbReference>
<dbReference type="InterPro" id="IPR003772">
    <property type="entry name" value="YceD"/>
</dbReference>
<evidence type="ECO:0000313" key="2">
    <source>
        <dbReference type="EMBL" id="VDH04308.1"/>
    </source>
</evidence>
<dbReference type="Pfam" id="PF02620">
    <property type="entry name" value="YceD"/>
    <property type="match status" value="1"/>
</dbReference>
<gene>
    <name evidence="1" type="ORF">NCTC11661_01040</name>
    <name evidence="2" type="ORF">NCTC12929_01377</name>
</gene>
<proteinExistence type="predicted"/>
<dbReference type="Proteomes" id="UP000270205">
    <property type="component" value="Unassembled WGS sequence"/>
</dbReference>
<protein>
    <submittedName>
        <fullName evidence="1">Uncharacterized ACR, COG1399</fullName>
    </submittedName>
</protein>
<organism evidence="1 3">
    <name type="scientific">Bergeyella zoohelcum</name>
    <dbReference type="NCBI Taxonomy" id="1015"/>
    <lineage>
        <taxon>Bacteria</taxon>
        <taxon>Pseudomonadati</taxon>
        <taxon>Bacteroidota</taxon>
        <taxon>Flavobacteriia</taxon>
        <taxon>Flavobacteriales</taxon>
        <taxon>Weeksellaceae</taxon>
        <taxon>Bergeyella</taxon>
    </lineage>
</organism>
<sequence>MHTHSMDKIQNYDIVFSGLKEGKHLFQFEIQQAFFQLFETEQEFTNPCIDLEVELLKHSTFLEFELRAKGTIDLVCDISNEVYPYAISPELKVLVKFGEEYDDSNEEVIIIPMNDFAFNIAQLVYEMVMLSVPMKKISPNCMEDDLDEEEYEMEEDHPNEEIDPRWAELLKLKDKNKKK</sequence>
<dbReference type="AlphaFoldDB" id="A0A376C0F5"/>
<dbReference type="EMBL" id="UYIV01000001">
    <property type="protein sequence ID" value="VDH04308.1"/>
    <property type="molecule type" value="Genomic_DNA"/>
</dbReference>
<accession>A0A376C0F5</accession>
<reference evidence="2 4" key="2">
    <citation type="submission" date="2018-11" db="EMBL/GenBank/DDBJ databases">
        <authorList>
            <consortium name="Pathogen Informatics"/>
        </authorList>
    </citation>
    <scope>NUCLEOTIDE SEQUENCE [LARGE SCALE GENOMIC DNA]</scope>
    <source>
        <strain evidence="2 4">NCTC12929</strain>
    </source>
</reference>